<dbReference type="InterPro" id="IPR042097">
    <property type="entry name" value="Aminopeptidase_N-like_N_sf"/>
</dbReference>
<dbReference type="PANTHER" id="PTHR45726:SF3">
    <property type="entry name" value="LEUKOTRIENE A-4 HYDROLASE"/>
    <property type="match status" value="1"/>
</dbReference>
<protein>
    <submittedName>
        <fullName evidence="9">Leukotriene A-4 hydrolase-like isoform X1</fullName>
    </submittedName>
</protein>
<organism evidence="8 9">
    <name type="scientific">Temnothorax curvispinosus</name>
    <dbReference type="NCBI Taxonomy" id="300111"/>
    <lineage>
        <taxon>Eukaryota</taxon>
        <taxon>Metazoa</taxon>
        <taxon>Ecdysozoa</taxon>
        <taxon>Arthropoda</taxon>
        <taxon>Hexapoda</taxon>
        <taxon>Insecta</taxon>
        <taxon>Pterygota</taxon>
        <taxon>Neoptera</taxon>
        <taxon>Endopterygota</taxon>
        <taxon>Hymenoptera</taxon>
        <taxon>Apocrita</taxon>
        <taxon>Aculeata</taxon>
        <taxon>Formicoidea</taxon>
        <taxon>Formicidae</taxon>
        <taxon>Myrmicinae</taxon>
        <taxon>Temnothorax</taxon>
    </lineage>
</organism>
<name>A0A6J1PQ67_9HYME</name>
<keyword evidence="5" id="KW-0449">Lipoprotein</keyword>
<feature type="domain" description="Peptidase M1 membrane alanine aminopeptidase" evidence="6">
    <location>
        <begin position="269"/>
        <end position="376"/>
    </location>
</feature>
<dbReference type="Gene3D" id="2.60.40.1730">
    <property type="entry name" value="tricorn interacting facor f3 domain"/>
    <property type="match status" value="1"/>
</dbReference>
<dbReference type="InterPro" id="IPR034015">
    <property type="entry name" value="M1_LTA4H"/>
</dbReference>
<dbReference type="GO" id="GO:0005886">
    <property type="term" value="C:plasma membrane"/>
    <property type="evidence" value="ECO:0007669"/>
    <property type="project" value="UniProtKB-SubCell"/>
</dbReference>
<dbReference type="GO" id="GO:0005829">
    <property type="term" value="C:cytosol"/>
    <property type="evidence" value="ECO:0007669"/>
    <property type="project" value="TreeGrafter"/>
</dbReference>
<dbReference type="SUPFAM" id="SSF55486">
    <property type="entry name" value="Metalloproteases ('zincins'), catalytic domain"/>
    <property type="match status" value="1"/>
</dbReference>
<feature type="domain" description="Aminopeptidase N-like N-terminal" evidence="7">
    <location>
        <begin position="33"/>
        <end position="229"/>
    </location>
</feature>
<dbReference type="SUPFAM" id="SSF63737">
    <property type="entry name" value="Leukotriene A4 hydrolase N-terminal domain"/>
    <property type="match status" value="1"/>
</dbReference>
<dbReference type="GeneID" id="112454197"/>
<dbReference type="Gene3D" id="3.30.2010.30">
    <property type="match status" value="1"/>
</dbReference>
<keyword evidence="4" id="KW-0472">Membrane</keyword>
<comment type="subcellular location">
    <subcellularLocation>
        <location evidence="2">Cell membrane</location>
        <topology evidence="2">Lipid-anchor</topology>
        <topology evidence="2">GPI-anchor</topology>
    </subcellularLocation>
    <subcellularLocation>
        <location evidence="1">Cytoplasm</location>
    </subcellularLocation>
</comment>
<evidence type="ECO:0000256" key="2">
    <source>
        <dbReference type="ARBA" id="ARBA00004609"/>
    </source>
</evidence>
<dbReference type="GO" id="GO:0008270">
    <property type="term" value="F:zinc ion binding"/>
    <property type="evidence" value="ECO:0007669"/>
    <property type="project" value="InterPro"/>
</dbReference>
<evidence type="ECO:0000256" key="3">
    <source>
        <dbReference type="ARBA" id="ARBA00022490"/>
    </source>
</evidence>
<dbReference type="OrthoDB" id="79562at2759"/>
<evidence type="ECO:0000313" key="9">
    <source>
        <dbReference type="RefSeq" id="XP_024871215.1"/>
    </source>
</evidence>
<dbReference type="InterPro" id="IPR001930">
    <property type="entry name" value="Peptidase_M1"/>
</dbReference>
<gene>
    <name evidence="9" type="primary">LOC112454197</name>
</gene>
<dbReference type="GO" id="GO:0098552">
    <property type="term" value="C:side of membrane"/>
    <property type="evidence" value="ECO:0007669"/>
    <property type="project" value="UniProtKB-KW"/>
</dbReference>
<evidence type="ECO:0000313" key="8">
    <source>
        <dbReference type="Proteomes" id="UP000504618"/>
    </source>
</evidence>
<evidence type="ECO:0000256" key="1">
    <source>
        <dbReference type="ARBA" id="ARBA00004496"/>
    </source>
</evidence>
<dbReference type="AlphaFoldDB" id="A0A6J1PQ67"/>
<dbReference type="GO" id="GO:0006508">
    <property type="term" value="P:proteolysis"/>
    <property type="evidence" value="ECO:0007669"/>
    <property type="project" value="InterPro"/>
</dbReference>
<evidence type="ECO:0000259" key="6">
    <source>
        <dbReference type="Pfam" id="PF01433"/>
    </source>
</evidence>
<dbReference type="GO" id="GO:0008237">
    <property type="term" value="F:metallopeptidase activity"/>
    <property type="evidence" value="ECO:0007669"/>
    <property type="project" value="InterPro"/>
</dbReference>
<reference evidence="9" key="1">
    <citation type="submission" date="2025-08" db="UniProtKB">
        <authorList>
            <consortium name="RefSeq"/>
        </authorList>
    </citation>
    <scope>IDENTIFICATION</scope>
    <source>
        <tissue evidence="9">Whole body</tissue>
    </source>
</reference>
<evidence type="ECO:0000259" key="7">
    <source>
        <dbReference type="Pfam" id="PF17900"/>
    </source>
</evidence>
<dbReference type="InterPro" id="IPR045357">
    <property type="entry name" value="Aminopeptidase_N-like_N"/>
</dbReference>
<dbReference type="PRINTS" id="PR00756">
    <property type="entry name" value="ALADIPTASE"/>
</dbReference>
<dbReference type="RefSeq" id="XP_024871215.1">
    <property type="nucleotide sequence ID" value="XM_025015447.1"/>
</dbReference>
<dbReference type="Pfam" id="PF17900">
    <property type="entry name" value="Peptidase_M1_N"/>
    <property type="match status" value="1"/>
</dbReference>
<keyword evidence="4" id="KW-0325">Glycoprotein</keyword>
<keyword evidence="4" id="KW-0336">GPI-anchor</keyword>
<keyword evidence="3" id="KW-0963">Cytoplasm</keyword>
<evidence type="ECO:0000256" key="4">
    <source>
        <dbReference type="ARBA" id="ARBA00022622"/>
    </source>
</evidence>
<sequence>MYYVLYIWIARSVAKRSNLSSHFYEEARVVSINLFLTVDFNQRVLKGTAHLFIEWKPSINEIILDNFGLDVLSVTGSDGTPFIYRVEDDFDHRIKNGHAPYIGSRFSIQIPQNVGSVNTTYKSKFRYNRHMIQIEYKTSPNSPALYWLTPEQTADGLYPFLLSNNKLIYARAWFPCQDTPSVKIIYTAKISVPKRYKVLMSAYLHDVDYNNNLDLDVYTFIQSNRVPPYAVIIAVGLLETIHISEKTKVFAESKFINEHIDYTSYSDGIETMLQVAESLCGPYMWGHKYDICVLPPSIAHFKIECPCVTFISSTILGEDRTRLSKFALNISQCWAGNLVTCSNYEHLWLNRSFSNFIGRKIYCRILQDCEAMQSFLDKIGIRALKNMVKYSTLIRSNK</sequence>
<dbReference type="Pfam" id="PF01433">
    <property type="entry name" value="Peptidase_M1"/>
    <property type="match status" value="1"/>
</dbReference>
<evidence type="ECO:0000256" key="5">
    <source>
        <dbReference type="ARBA" id="ARBA00023288"/>
    </source>
</evidence>
<keyword evidence="8" id="KW-1185">Reference proteome</keyword>
<dbReference type="Proteomes" id="UP000504618">
    <property type="component" value="Unplaced"/>
</dbReference>
<dbReference type="PANTHER" id="PTHR45726">
    <property type="entry name" value="LEUKOTRIENE A-4 HYDROLASE"/>
    <property type="match status" value="1"/>
</dbReference>
<dbReference type="InterPro" id="IPR014782">
    <property type="entry name" value="Peptidase_M1_dom"/>
</dbReference>
<proteinExistence type="predicted"/>
<accession>A0A6J1PQ67</accession>